<dbReference type="InterPro" id="IPR023343">
    <property type="entry name" value="Penicillin_amidase_dom1"/>
</dbReference>
<keyword evidence="6" id="KW-1185">Reference proteome</keyword>
<dbReference type="InterPro" id="IPR043147">
    <property type="entry name" value="Penicillin_amidase_A-knob"/>
</dbReference>
<feature type="region of interest" description="Disordered" evidence="4">
    <location>
        <begin position="746"/>
        <end position="765"/>
    </location>
</feature>
<dbReference type="EC" id="3.5.1.-" evidence="5"/>
<dbReference type="Gene3D" id="1.10.1400.10">
    <property type="match status" value="1"/>
</dbReference>
<evidence type="ECO:0000256" key="1">
    <source>
        <dbReference type="ARBA" id="ARBA00006586"/>
    </source>
</evidence>
<proteinExistence type="inferred from homology"/>
<organism evidence="5 6">
    <name type="scientific">Hyphobacterium marinum</name>
    <dbReference type="NCBI Taxonomy" id="3116574"/>
    <lineage>
        <taxon>Bacteria</taxon>
        <taxon>Pseudomonadati</taxon>
        <taxon>Pseudomonadota</taxon>
        <taxon>Alphaproteobacteria</taxon>
        <taxon>Maricaulales</taxon>
        <taxon>Maricaulaceae</taxon>
        <taxon>Hyphobacterium</taxon>
    </lineage>
</organism>
<evidence type="ECO:0000256" key="4">
    <source>
        <dbReference type="SAM" id="MobiDB-lite"/>
    </source>
</evidence>
<evidence type="ECO:0000313" key="5">
    <source>
        <dbReference type="EMBL" id="MEE2566772.1"/>
    </source>
</evidence>
<gene>
    <name evidence="5" type="ORF">V0U35_08780</name>
</gene>
<dbReference type="Pfam" id="PF01804">
    <property type="entry name" value="Penicil_amidase"/>
    <property type="match status" value="1"/>
</dbReference>
<name>A0ABU7LYZ1_9PROT</name>
<dbReference type="EMBL" id="JAZDRO010000003">
    <property type="protein sequence ID" value="MEE2566772.1"/>
    <property type="molecule type" value="Genomic_DNA"/>
</dbReference>
<dbReference type="PANTHER" id="PTHR34218:SF4">
    <property type="entry name" value="ACYL-HOMOSERINE LACTONE ACYLASE QUIP"/>
    <property type="match status" value="1"/>
</dbReference>
<dbReference type="RefSeq" id="WP_330196322.1">
    <property type="nucleotide sequence ID" value="NZ_JAZDRO010000003.1"/>
</dbReference>
<comment type="caution">
    <text evidence="5">The sequence shown here is derived from an EMBL/GenBank/DDBJ whole genome shotgun (WGS) entry which is preliminary data.</text>
</comment>
<accession>A0ABU7LYZ1</accession>
<dbReference type="InterPro" id="IPR029055">
    <property type="entry name" value="Ntn_hydrolases_N"/>
</dbReference>
<evidence type="ECO:0000313" key="6">
    <source>
        <dbReference type="Proteomes" id="UP001310692"/>
    </source>
</evidence>
<dbReference type="Gene3D" id="1.10.439.10">
    <property type="entry name" value="Penicillin Amidohydrolase, domain 1"/>
    <property type="match status" value="1"/>
</dbReference>
<dbReference type="Gene3D" id="2.30.120.10">
    <property type="match status" value="1"/>
</dbReference>
<dbReference type="GO" id="GO:0016787">
    <property type="term" value="F:hydrolase activity"/>
    <property type="evidence" value="ECO:0007669"/>
    <property type="project" value="UniProtKB-KW"/>
</dbReference>
<keyword evidence="2 5" id="KW-0378">Hydrolase</keyword>
<dbReference type="Gene3D" id="3.60.20.10">
    <property type="entry name" value="Glutamine Phosphoribosylpyrophosphate, subunit 1, domain 1"/>
    <property type="match status" value="1"/>
</dbReference>
<dbReference type="InterPro" id="IPR043146">
    <property type="entry name" value="Penicillin_amidase_N_B-knob"/>
</dbReference>
<protein>
    <submittedName>
        <fullName evidence="5">Penicillin acylase family protein</fullName>
        <ecNumber evidence="5">3.5.1.-</ecNumber>
    </submittedName>
</protein>
<sequence>MMRWIVGGVAGLLGLAVVLVIAVSGWMTWRFYDTRPQVSGTVELAGISSDVSIVRDQYGVPHIFGETEADIFFALGYAHAQDRFFQMDMMRRYVHGRLSEVLGERTIRVDARNRIRGYHLVADAAVENLSPEARAAVEAYTAGVNARLERGTPSPEYAILRFSPEPWQPRDSAAVVVYMADSLAAGEYEEMNRRLLETLFTADQIAEFLPGYPDWAPTMLQAEDFPAPDGDVPAPETDVQDDVNGGSNAWVLSGEHTATGEPLLANDPHLGLSAPGIWYYAHLALPDGHVVGSTVAGAPLVVLGRNDVSAWGFTNTGFDVIDLRPVPPGSMATTERSEVIHVSGGDDVEITVQETESGPILDPDWFNLNGFGESDVILMSTALDRSNDVADVSYRIMKSRNWAEFVEAGRGYTAPMQNMHYAHIDGTIGYTTPGLVPLRAEDGSWSGFIPYEDLPRVENPLSGRIASGNNRIAPDNYPYPTPGEYSIFRAVRIDEMLNAVDQHDMASFHAGQMDVTSAQAQRLIPVIEASLPRTAAGEDARVHLAVWDGEMGMERSEPLLYALWYRELAREIYADELGENFRRFLGNRRGFIDNVLVGGQTHWCDDITTAAAETCADAVGAALDAAMAIGVERYGADLDAWNWGDVHQAVFDHPAFTGVPFLDGLFTVRQPVGGDGSTPNVAVYSIGADNFDVFHGPSLRVVYDLSDLDASRYMHAPGQSGHPLSPHYRDLAPMWAAGESFELRTDWTPESPPEGSRTLVLRPAG</sequence>
<dbReference type="PANTHER" id="PTHR34218">
    <property type="entry name" value="PEPTIDASE S45 PENICILLIN AMIDASE"/>
    <property type="match status" value="1"/>
</dbReference>
<dbReference type="InterPro" id="IPR002692">
    <property type="entry name" value="S45"/>
</dbReference>
<dbReference type="SUPFAM" id="SSF56235">
    <property type="entry name" value="N-terminal nucleophile aminohydrolases (Ntn hydrolases)"/>
    <property type="match status" value="1"/>
</dbReference>
<dbReference type="InterPro" id="IPR014395">
    <property type="entry name" value="Pen/GL7ACA/AHL_acylase"/>
</dbReference>
<evidence type="ECO:0000256" key="2">
    <source>
        <dbReference type="ARBA" id="ARBA00022801"/>
    </source>
</evidence>
<comment type="similarity">
    <text evidence="1">Belongs to the peptidase S45 family.</text>
</comment>
<keyword evidence="3" id="KW-0865">Zymogen</keyword>
<dbReference type="PIRSF" id="PIRSF001227">
    <property type="entry name" value="Pen_acylase"/>
    <property type="match status" value="1"/>
</dbReference>
<reference evidence="5 6" key="1">
    <citation type="submission" date="2024-01" db="EMBL/GenBank/DDBJ databases">
        <title>Hyphobacterium bacterium isolated from marine sediment.</title>
        <authorList>
            <person name="Zhao S."/>
        </authorList>
    </citation>
    <scope>NUCLEOTIDE SEQUENCE [LARGE SCALE GENOMIC DNA]</scope>
    <source>
        <strain evidence="5 6">Y60-23</strain>
    </source>
</reference>
<dbReference type="CDD" id="cd03747">
    <property type="entry name" value="Ntn_PGA_like"/>
    <property type="match status" value="1"/>
</dbReference>
<dbReference type="Proteomes" id="UP001310692">
    <property type="component" value="Unassembled WGS sequence"/>
</dbReference>
<evidence type="ECO:0000256" key="3">
    <source>
        <dbReference type="ARBA" id="ARBA00023145"/>
    </source>
</evidence>